<dbReference type="RefSeq" id="WP_167300365.1">
    <property type="nucleotide sequence ID" value="NZ_JAASQV010000002.1"/>
</dbReference>
<feature type="signal peptide" evidence="1">
    <location>
        <begin position="1"/>
        <end position="20"/>
    </location>
</feature>
<protein>
    <recommendedName>
        <fullName evidence="4">Aspartyl protease</fullName>
    </recommendedName>
</protein>
<dbReference type="Proteomes" id="UP000564677">
    <property type="component" value="Unassembled WGS sequence"/>
</dbReference>
<dbReference type="Gene3D" id="2.40.70.10">
    <property type="entry name" value="Acid Proteases"/>
    <property type="match status" value="1"/>
</dbReference>
<evidence type="ECO:0008006" key="4">
    <source>
        <dbReference type="Google" id="ProtNLM"/>
    </source>
</evidence>
<name>A0A7X5ZWC0_9SPHN</name>
<proteinExistence type="predicted"/>
<dbReference type="Pfam" id="PF13650">
    <property type="entry name" value="Asp_protease_2"/>
    <property type="match status" value="1"/>
</dbReference>
<dbReference type="InterPro" id="IPR021109">
    <property type="entry name" value="Peptidase_aspartic_dom_sf"/>
</dbReference>
<dbReference type="AlphaFoldDB" id="A0A7X5ZWC0"/>
<keyword evidence="1" id="KW-0732">Signal</keyword>
<dbReference type="SUPFAM" id="SSF50630">
    <property type="entry name" value="Acid proteases"/>
    <property type="match status" value="1"/>
</dbReference>
<dbReference type="EMBL" id="JAASQV010000002">
    <property type="protein sequence ID" value="NIJ66075.1"/>
    <property type="molecule type" value="Genomic_DNA"/>
</dbReference>
<feature type="chain" id="PRO_5030696577" description="Aspartyl protease" evidence="1">
    <location>
        <begin position="21"/>
        <end position="297"/>
    </location>
</feature>
<organism evidence="2 3">
    <name type="scientific">Sphingomonas leidyi</name>
    <dbReference type="NCBI Taxonomy" id="68569"/>
    <lineage>
        <taxon>Bacteria</taxon>
        <taxon>Pseudomonadati</taxon>
        <taxon>Pseudomonadota</taxon>
        <taxon>Alphaproteobacteria</taxon>
        <taxon>Sphingomonadales</taxon>
        <taxon>Sphingomonadaceae</taxon>
        <taxon>Sphingomonas</taxon>
    </lineage>
</organism>
<evidence type="ECO:0000256" key="1">
    <source>
        <dbReference type="SAM" id="SignalP"/>
    </source>
</evidence>
<sequence length="297" mass="31535">MKFLPCAFALLFAAMPAAEAQTAPPAAPEAVIQMKPWRTRWAMEAEIAGKKGLYLLDTGAGITLVSRETATRAGCEPWGRLTGYNMMGKRFDGPHCGENIAITVGGIVAARPPITGLINMAADNPKNAALDGIIGLNLFEGRTVTFDFAAGTMTLESEASRAVRVAGMRPLRIRLKREIDGGALAVMAAVPSKKGSLWFELDSGNGGTVLVSKPIAELVGMDPKQEGKQPADFEVLGDIRATTADAFTPDMIMDGNLGMPFLRNWVVTIDLARGLAWIGKPPVPPKAAIPLDEAAKH</sequence>
<evidence type="ECO:0000313" key="2">
    <source>
        <dbReference type="EMBL" id="NIJ66075.1"/>
    </source>
</evidence>
<reference evidence="2 3" key="1">
    <citation type="submission" date="2020-03" db="EMBL/GenBank/DDBJ databases">
        <title>Genomic Encyclopedia of Type Strains, Phase IV (KMG-IV): sequencing the most valuable type-strain genomes for metagenomic binning, comparative biology and taxonomic classification.</title>
        <authorList>
            <person name="Goeker M."/>
        </authorList>
    </citation>
    <scope>NUCLEOTIDE SEQUENCE [LARGE SCALE GENOMIC DNA]</scope>
    <source>
        <strain evidence="2 3">DSM 4733</strain>
    </source>
</reference>
<gene>
    <name evidence="2" type="ORF">FHR20_003037</name>
</gene>
<comment type="caution">
    <text evidence="2">The sequence shown here is derived from an EMBL/GenBank/DDBJ whole genome shotgun (WGS) entry which is preliminary data.</text>
</comment>
<accession>A0A7X5ZWC0</accession>
<keyword evidence="3" id="KW-1185">Reference proteome</keyword>
<evidence type="ECO:0000313" key="3">
    <source>
        <dbReference type="Proteomes" id="UP000564677"/>
    </source>
</evidence>